<reference evidence="1 2" key="1">
    <citation type="journal article" date="2006" name="Proc. Natl. Acad. Sci. U.S.A.">
        <title>Genomic analysis of the uncultivated marine crenarchaeote Cenarchaeum symbiosum.</title>
        <authorList>
            <person name="Hallam S.J."/>
            <person name="Konstantinidis K.T."/>
            <person name="Putnam N."/>
            <person name="Schleper C."/>
            <person name="Watanabe Y."/>
            <person name="Sugahara J."/>
            <person name="Preston C."/>
            <person name="de la Torre J."/>
            <person name="Richardson P.M."/>
            <person name="DeLong E.F."/>
        </authorList>
    </citation>
    <scope>NUCLEOTIDE SEQUENCE [LARGE SCALE GENOMIC DNA]</scope>
    <source>
        <strain evidence="2">A</strain>
    </source>
</reference>
<keyword evidence="2" id="KW-1185">Reference proteome</keyword>
<dbReference type="Proteomes" id="UP000000758">
    <property type="component" value="Chromosome"/>
</dbReference>
<evidence type="ECO:0000313" key="2">
    <source>
        <dbReference type="Proteomes" id="UP000000758"/>
    </source>
</evidence>
<dbReference type="HOGENOM" id="CLU_1472035_0_0_2"/>
<sequence length="177" mass="18955">MNPKLLVGIAVGSLAALLGVVVLMGPGDTEEQPAGPGMQHAGIDPLLVGLDGISIEEVSERAAIVRVGFDVSNPNDGLVRLQLVKYSLFYDGEKVHAGEIGERPGSFVVGSNYISVLPDRSVIVEDEIQFRNTGNNPEFWEALEDRTTEWSVQGEAHFSLSSMTVGGDNMVTFELSP</sequence>
<dbReference type="Gene3D" id="2.60.40.1820">
    <property type="match status" value="1"/>
</dbReference>
<name>A0RXT8_CENSY</name>
<evidence type="ECO:0000313" key="1">
    <source>
        <dbReference type="EMBL" id="ABK78155.1"/>
    </source>
</evidence>
<dbReference type="EnsemblBacteria" id="ABK78155">
    <property type="protein sequence ID" value="ABK78155"/>
    <property type="gene ID" value="CENSYa_1533"/>
</dbReference>
<dbReference type="EMBL" id="DP000238">
    <property type="protein sequence ID" value="ABK78155.1"/>
    <property type="molecule type" value="Genomic_DNA"/>
</dbReference>
<protein>
    <recommendedName>
        <fullName evidence="3">Water stress and hypersensitive response domain-containing protein</fullName>
    </recommendedName>
</protein>
<organism evidence="1 2">
    <name type="scientific">Cenarchaeum symbiosum (strain A)</name>
    <dbReference type="NCBI Taxonomy" id="414004"/>
    <lineage>
        <taxon>Archaea</taxon>
        <taxon>Nitrososphaerota</taxon>
        <taxon>Candidatus Cenarchaeales</taxon>
        <taxon>Candidatus Cenarchaeaceae</taxon>
        <taxon>Candidatus Cenarchaeum</taxon>
    </lineage>
</organism>
<dbReference type="SUPFAM" id="SSF117070">
    <property type="entry name" value="LEA14-like"/>
    <property type="match status" value="1"/>
</dbReference>
<proteinExistence type="predicted"/>
<dbReference type="KEGG" id="csy:CENSYa_1533"/>
<gene>
    <name evidence="1" type="ordered locus">CENSYa_1533</name>
</gene>
<accession>A0RXT8</accession>
<dbReference type="AlphaFoldDB" id="A0RXT8"/>
<evidence type="ECO:0008006" key="3">
    <source>
        <dbReference type="Google" id="ProtNLM"/>
    </source>
</evidence>